<proteinExistence type="predicted"/>
<dbReference type="KEGG" id="cre:CHLRE_02g143647v5"/>
<evidence type="ECO:0000313" key="3">
    <source>
        <dbReference type="Proteomes" id="UP000006906"/>
    </source>
</evidence>
<keyword evidence="3" id="KW-1185">Reference proteome</keyword>
<reference evidence="2 3" key="1">
    <citation type="journal article" date="2007" name="Science">
        <title>The Chlamydomonas genome reveals the evolution of key animal and plant functions.</title>
        <authorList>
            <person name="Merchant S.S."/>
            <person name="Prochnik S.E."/>
            <person name="Vallon O."/>
            <person name="Harris E.H."/>
            <person name="Karpowicz S.J."/>
            <person name="Witman G.B."/>
            <person name="Terry A."/>
            <person name="Salamov A."/>
            <person name="Fritz-Laylin L.K."/>
            <person name="Marechal-Drouard L."/>
            <person name="Marshall W.F."/>
            <person name="Qu L.H."/>
            <person name="Nelson D.R."/>
            <person name="Sanderfoot A.A."/>
            <person name="Spalding M.H."/>
            <person name="Kapitonov V.V."/>
            <person name="Ren Q."/>
            <person name="Ferris P."/>
            <person name="Lindquist E."/>
            <person name="Shapiro H."/>
            <person name="Lucas S.M."/>
            <person name="Grimwood J."/>
            <person name="Schmutz J."/>
            <person name="Cardol P."/>
            <person name="Cerutti H."/>
            <person name="Chanfreau G."/>
            <person name="Chen C.L."/>
            <person name="Cognat V."/>
            <person name="Croft M.T."/>
            <person name="Dent R."/>
            <person name="Dutcher S."/>
            <person name="Fernandez E."/>
            <person name="Fukuzawa H."/>
            <person name="Gonzalez-Ballester D."/>
            <person name="Gonzalez-Halphen D."/>
            <person name="Hallmann A."/>
            <person name="Hanikenne M."/>
            <person name="Hippler M."/>
            <person name="Inwood W."/>
            <person name="Jabbari K."/>
            <person name="Kalanon M."/>
            <person name="Kuras R."/>
            <person name="Lefebvre P.A."/>
            <person name="Lemaire S.D."/>
            <person name="Lobanov A.V."/>
            <person name="Lohr M."/>
            <person name="Manuell A."/>
            <person name="Meier I."/>
            <person name="Mets L."/>
            <person name="Mittag M."/>
            <person name="Mittelmeier T."/>
            <person name="Moroney J.V."/>
            <person name="Moseley J."/>
            <person name="Napoli C."/>
            <person name="Nedelcu A.M."/>
            <person name="Niyogi K."/>
            <person name="Novoselov S.V."/>
            <person name="Paulsen I.T."/>
            <person name="Pazour G."/>
            <person name="Purton S."/>
            <person name="Ral J.P."/>
            <person name="Riano-Pachon D.M."/>
            <person name="Riekhof W."/>
            <person name="Rymarquis L."/>
            <person name="Schroda M."/>
            <person name="Stern D."/>
            <person name="Umen J."/>
            <person name="Willows R."/>
            <person name="Wilson N."/>
            <person name="Zimmer S.L."/>
            <person name="Allmer J."/>
            <person name="Balk J."/>
            <person name="Bisova K."/>
            <person name="Chen C.J."/>
            <person name="Elias M."/>
            <person name="Gendler K."/>
            <person name="Hauser C."/>
            <person name="Lamb M.R."/>
            <person name="Ledford H."/>
            <person name="Long J.C."/>
            <person name="Minagawa J."/>
            <person name="Page M.D."/>
            <person name="Pan J."/>
            <person name="Pootakham W."/>
            <person name="Roje S."/>
            <person name="Rose A."/>
            <person name="Stahlberg E."/>
            <person name="Terauchi A.M."/>
            <person name="Yang P."/>
            <person name="Ball S."/>
            <person name="Bowler C."/>
            <person name="Dieckmann C.L."/>
            <person name="Gladyshev V.N."/>
            <person name="Green P."/>
            <person name="Jorgensen R."/>
            <person name="Mayfield S."/>
            <person name="Mueller-Roeber B."/>
            <person name="Rajamani S."/>
            <person name="Sayre R.T."/>
            <person name="Brokstein P."/>
            <person name="Dubchak I."/>
            <person name="Goodstein D."/>
            <person name="Hornick L."/>
            <person name="Huang Y.W."/>
            <person name="Jhaveri J."/>
            <person name="Luo Y."/>
            <person name="Martinez D."/>
            <person name="Ngau W.C."/>
            <person name="Otillar B."/>
            <person name="Poliakov A."/>
            <person name="Porter A."/>
            <person name="Szajkowski L."/>
            <person name="Werner G."/>
            <person name="Zhou K."/>
            <person name="Grigoriev I.V."/>
            <person name="Rokhsar D.S."/>
            <person name="Grossman A.R."/>
        </authorList>
    </citation>
    <scope>NUCLEOTIDE SEQUENCE [LARGE SCALE GENOMIC DNA]</scope>
    <source>
        <strain evidence="3">CC-503</strain>
    </source>
</reference>
<sequence length="78" mass="7763">MNTPGPGAPLCQRFDTPTTAVAGSSANGIRLPSMAPVLAPNSSGPSVPTGAAGVKRPAAEQEQGQGQVPAAKRRELQG</sequence>
<gene>
    <name evidence="2" type="ORF">CHLRE_02g143647v5</name>
</gene>
<dbReference type="EMBL" id="CM008963">
    <property type="protein sequence ID" value="PNW87734.1"/>
    <property type="molecule type" value="Genomic_DNA"/>
</dbReference>
<organism evidence="2 3">
    <name type="scientific">Chlamydomonas reinhardtii</name>
    <name type="common">Chlamydomonas smithii</name>
    <dbReference type="NCBI Taxonomy" id="3055"/>
    <lineage>
        <taxon>Eukaryota</taxon>
        <taxon>Viridiplantae</taxon>
        <taxon>Chlorophyta</taxon>
        <taxon>core chlorophytes</taxon>
        <taxon>Chlorophyceae</taxon>
        <taxon>CS clade</taxon>
        <taxon>Chlamydomonadales</taxon>
        <taxon>Chlamydomonadaceae</taxon>
        <taxon>Chlamydomonas</taxon>
    </lineage>
</organism>
<dbReference type="Proteomes" id="UP000006906">
    <property type="component" value="Chromosome 2"/>
</dbReference>
<feature type="compositionally biased region" description="Polar residues" evidence="1">
    <location>
        <begin position="15"/>
        <end position="27"/>
    </location>
</feature>
<accession>A0A2K3E4M2</accession>
<evidence type="ECO:0000256" key="1">
    <source>
        <dbReference type="SAM" id="MobiDB-lite"/>
    </source>
</evidence>
<dbReference type="Gramene" id="PNW87734">
    <property type="protein sequence ID" value="PNW87734"/>
    <property type="gene ID" value="CHLRE_02g143647v5"/>
</dbReference>
<protein>
    <submittedName>
        <fullName evidence="2">Uncharacterized protein</fullName>
    </submittedName>
</protein>
<name>A0A2K3E4M2_CHLRE</name>
<evidence type="ECO:0000313" key="2">
    <source>
        <dbReference type="EMBL" id="PNW87734.1"/>
    </source>
</evidence>
<dbReference type="InParanoid" id="A0A2K3E4M2"/>
<dbReference type="AlphaFoldDB" id="A0A2K3E4M2"/>
<dbReference type="GeneID" id="5727785"/>
<dbReference type="RefSeq" id="XP_042927980.1">
    <property type="nucleotide sequence ID" value="XM_043060248.1"/>
</dbReference>
<feature type="region of interest" description="Disordered" evidence="1">
    <location>
        <begin position="1"/>
        <end position="78"/>
    </location>
</feature>